<sequence>MLVFILGCRMVNVNSLRQIIGQSRLEFVAAINTAIITCVFGVQYGVSVAIIFSILYIFKRQWSPEAFVIGLDGANDPTYTASRPGLESQPGLIVFRYTASLFFANASNYADAVREMVTQAPHPVEWFVIDGSSLGNIDYSAGLELQTLFDFLEQRDITLALARADQHLSEVLANLSLDQRIAEDRRFATLPEAYAAFNVRR</sequence>
<dbReference type="GO" id="GO:0016020">
    <property type="term" value="C:membrane"/>
    <property type="evidence" value="ECO:0007669"/>
    <property type="project" value="InterPro"/>
</dbReference>
<dbReference type="Gene3D" id="3.30.750.24">
    <property type="entry name" value="STAS domain"/>
    <property type="match status" value="1"/>
</dbReference>
<dbReference type="Pfam" id="PF01740">
    <property type="entry name" value="STAS"/>
    <property type="match status" value="1"/>
</dbReference>
<proteinExistence type="predicted"/>
<dbReference type="PANTHER" id="PTHR11814">
    <property type="entry name" value="SULFATE TRANSPORTER"/>
    <property type="match status" value="1"/>
</dbReference>
<feature type="domain" description="STAS" evidence="2">
    <location>
        <begin position="82"/>
        <end position="197"/>
    </location>
</feature>
<feature type="transmembrane region" description="Helical" evidence="1">
    <location>
        <begin position="34"/>
        <end position="58"/>
    </location>
</feature>
<name>A0A6J7S3W9_9ZZZZ</name>
<keyword evidence="1" id="KW-0812">Transmembrane</keyword>
<accession>A0A6J7S3W9</accession>
<reference evidence="3" key="1">
    <citation type="submission" date="2020-05" db="EMBL/GenBank/DDBJ databases">
        <authorList>
            <person name="Chiriac C."/>
            <person name="Salcher M."/>
            <person name="Ghai R."/>
            <person name="Kavagutti S V."/>
        </authorList>
    </citation>
    <scope>NUCLEOTIDE SEQUENCE</scope>
</reference>
<dbReference type="InterPro" id="IPR001902">
    <property type="entry name" value="SLC26A/SulP_fam"/>
</dbReference>
<gene>
    <name evidence="3" type="ORF">UFOPK4175_00850</name>
</gene>
<evidence type="ECO:0000256" key="1">
    <source>
        <dbReference type="SAM" id="Phobius"/>
    </source>
</evidence>
<keyword evidence="1" id="KW-1133">Transmembrane helix</keyword>
<evidence type="ECO:0000313" key="3">
    <source>
        <dbReference type="EMBL" id="CAB5035813.1"/>
    </source>
</evidence>
<keyword evidence="1" id="KW-0472">Membrane</keyword>
<evidence type="ECO:0000259" key="2">
    <source>
        <dbReference type="PROSITE" id="PS50801"/>
    </source>
</evidence>
<dbReference type="InterPro" id="IPR002645">
    <property type="entry name" value="STAS_dom"/>
</dbReference>
<dbReference type="CDD" id="cd07042">
    <property type="entry name" value="STAS_SulP_like_sulfate_transporter"/>
    <property type="match status" value="1"/>
</dbReference>
<dbReference type="AlphaFoldDB" id="A0A6J7S3W9"/>
<organism evidence="3">
    <name type="scientific">freshwater metagenome</name>
    <dbReference type="NCBI Taxonomy" id="449393"/>
    <lineage>
        <taxon>unclassified sequences</taxon>
        <taxon>metagenomes</taxon>
        <taxon>ecological metagenomes</taxon>
    </lineage>
</organism>
<dbReference type="InterPro" id="IPR036513">
    <property type="entry name" value="STAS_dom_sf"/>
</dbReference>
<dbReference type="GO" id="GO:0055085">
    <property type="term" value="P:transmembrane transport"/>
    <property type="evidence" value="ECO:0007669"/>
    <property type="project" value="InterPro"/>
</dbReference>
<protein>
    <submittedName>
        <fullName evidence="3">Unannotated protein</fullName>
    </submittedName>
</protein>
<dbReference type="SUPFAM" id="SSF52091">
    <property type="entry name" value="SpoIIaa-like"/>
    <property type="match status" value="1"/>
</dbReference>
<dbReference type="EMBL" id="CAFBPX010000148">
    <property type="protein sequence ID" value="CAB5035813.1"/>
    <property type="molecule type" value="Genomic_DNA"/>
</dbReference>
<dbReference type="PROSITE" id="PS50801">
    <property type="entry name" value="STAS"/>
    <property type="match status" value="1"/>
</dbReference>